<dbReference type="InterPro" id="IPR005829">
    <property type="entry name" value="Sugar_transporter_CS"/>
</dbReference>
<sequence>MADHKPPSAPRIAISFGKNSSSSSSSKPSRPPPPPPPPSRLGKRSRAPALGNDSDSDSDDGRAHRHEAITELGGDSDADRSSRKKPRDLVITKQSNRDWKAELRAKRGGKNLLPAEAQAAQAGAGKETEPADAQKDIKWGLTVTKPRQQQVEDDEQGARTSDGGRNDGRERRRSASPAAEAVKPQTADEAALDALLGKKRASEERTIRPSEDSAYKDDVAQHVGADATMEDYDAIPDGEFGAALLRGMGWDGKMRGPKPSRAAAGERRQNQLGLGAKKLQDAEDLGQWNHGGAKKRDGRPPKLADYRRGEERKKAERRDRREGGYRERDRYEDAARDRERDRDRGRDSDYDRDRGSHRERDRERDSGRHRSEDGHSSMLSNANVASSRGHIIRCCRVSALSMSLINTMDEDAPEYIRREPEALNAFIQEKTSPYGRVIRSWKMAIFWSVLFSVTIIGEGYDLALMGNFFSLRQFQDLFGRSHGPGLPREIPALWQSGMLCAALAGQLIGIYFTGHSVDRYGHRRTVIFALGQVMVLLLIGFFSPSVIPIGGPDAGLGMLFVGELLMGVPWGVFQATTLAYSSEIAPAKLRPTLTTFINMCWIFGQLFSTAANKAVTRLDDNLLAFRIPLMVQWLWPVPVAIGAFIAPESPWWLIRQGRSEDARKSLRRLNKQADFPLEGHIRVMELTNEHERDSLHSPATASRTSSIASKSKNEPTVRYAPAVSAEAAAARESPDAVPSYADCFHGINRRRTEIVVMLNLTQQLCGSCLMFYSAKLYQKGGIAVEQAYDYTLVQYGLGLVAIACSWAVMQRVCRRATWLGGLGSAALLMAAIGALGFFRASAAGVPWVIAALLIVFTGVYNLTLGPLTYSLCENPPIRFAMRQYFPTP</sequence>
<evidence type="ECO:0000259" key="11">
    <source>
        <dbReference type="PROSITE" id="PS50850"/>
    </source>
</evidence>
<feature type="transmembrane region" description="Helical" evidence="10">
    <location>
        <begin position="592"/>
        <end position="611"/>
    </location>
</feature>
<evidence type="ECO:0000256" key="9">
    <source>
        <dbReference type="SAM" id="MobiDB-lite"/>
    </source>
</evidence>
<dbReference type="InterPro" id="IPR020846">
    <property type="entry name" value="MFS_dom"/>
</dbReference>
<feature type="transmembrane region" description="Helical" evidence="10">
    <location>
        <begin position="559"/>
        <end position="580"/>
    </location>
</feature>
<evidence type="ECO:0000313" key="12">
    <source>
        <dbReference type="EMBL" id="CRK30257.1"/>
    </source>
</evidence>
<dbReference type="InterPro" id="IPR050360">
    <property type="entry name" value="MFS_Sugar_Transporters"/>
</dbReference>
<evidence type="ECO:0000256" key="2">
    <source>
        <dbReference type="ARBA" id="ARBA00004141"/>
    </source>
</evidence>
<keyword evidence="7 10" id="KW-0472">Membrane</keyword>
<dbReference type="Gene3D" id="1.20.1250.20">
    <property type="entry name" value="MFS general substrate transporter like domains"/>
    <property type="match status" value="1"/>
</dbReference>
<accession>A0A0G4M7K4</accession>
<dbReference type="InterPro" id="IPR005828">
    <property type="entry name" value="MFS_sugar_transport-like"/>
</dbReference>
<feature type="transmembrane region" description="Helical" evidence="10">
    <location>
        <begin position="492"/>
        <end position="514"/>
    </location>
</feature>
<evidence type="ECO:0000256" key="6">
    <source>
        <dbReference type="ARBA" id="ARBA00022989"/>
    </source>
</evidence>
<feature type="compositionally biased region" description="Polar residues" evidence="9">
    <location>
        <begin position="697"/>
        <end position="710"/>
    </location>
</feature>
<keyword evidence="8" id="KW-0539">Nucleus</keyword>
<feature type="transmembrane region" description="Helical" evidence="10">
    <location>
        <begin position="631"/>
        <end position="654"/>
    </location>
</feature>
<feature type="compositionally biased region" description="Basic and acidic residues" evidence="9">
    <location>
        <begin position="77"/>
        <end position="105"/>
    </location>
</feature>
<feature type="transmembrane region" description="Helical" evidence="10">
    <location>
        <begin position="816"/>
        <end position="838"/>
    </location>
</feature>
<dbReference type="InterPro" id="IPR036259">
    <property type="entry name" value="MFS_trans_sf"/>
</dbReference>
<feature type="compositionally biased region" description="Low complexity" evidence="9">
    <location>
        <begin position="115"/>
        <end position="125"/>
    </location>
</feature>
<feature type="compositionally biased region" description="Basic and acidic residues" evidence="9">
    <location>
        <begin position="59"/>
        <end position="69"/>
    </location>
</feature>
<dbReference type="EMBL" id="CVQH01021417">
    <property type="protein sequence ID" value="CRK30257.1"/>
    <property type="molecule type" value="Genomic_DNA"/>
</dbReference>
<dbReference type="STRING" id="100787.A0A0G4M7K4"/>
<name>A0A0G4M7K4_VERLO</name>
<dbReference type="GO" id="GO:0005351">
    <property type="term" value="F:carbohydrate:proton symporter activity"/>
    <property type="evidence" value="ECO:0007669"/>
    <property type="project" value="TreeGrafter"/>
</dbReference>
<proteinExistence type="inferred from homology"/>
<comment type="subcellular location">
    <subcellularLocation>
        <location evidence="2">Membrane</location>
        <topology evidence="2">Multi-pass membrane protein</topology>
    </subcellularLocation>
    <subcellularLocation>
        <location evidence="1">Nucleus</location>
    </subcellularLocation>
</comment>
<evidence type="ECO:0000256" key="4">
    <source>
        <dbReference type="ARBA" id="ARBA00010992"/>
    </source>
</evidence>
<feature type="region of interest" description="Disordered" evidence="9">
    <location>
        <begin position="690"/>
        <end position="713"/>
    </location>
</feature>
<dbReference type="AlphaFoldDB" id="A0A0G4M7K4"/>
<feature type="compositionally biased region" description="Basic and acidic residues" evidence="9">
    <location>
        <begin position="200"/>
        <end position="218"/>
    </location>
</feature>
<organism evidence="12 13">
    <name type="scientific">Verticillium longisporum</name>
    <name type="common">Verticillium dahliae var. longisporum</name>
    <dbReference type="NCBI Taxonomy" id="100787"/>
    <lineage>
        <taxon>Eukaryota</taxon>
        <taxon>Fungi</taxon>
        <taxon>Dikarya</taxon>
        <taxon>Ascomycota</taxon>
        <taxon>Pezizomycotina</taxon>
        <taxon>Sordariomycetes</taxon>
        <taxon>Hypocreomycetidae</taxon>
        <taxon>Glomerellales</taxon>
        <taxon>Plectosphaerellaceae</taxon>
        <taxon>Verticillium</taxon>
    </lineage>
</organism>
<evidence type="ECO:0000256" key="3">
    <source>
        <dbReference type="ARBA" id="ARBA00008576"/>
    </source>
</evidence>
<feature type="compositionally biased region" description="Basic and acidic residues" evidence="9">
    <location>
        <begin position="294"/>
        <end position="375"/>
    </location>
</feature>
<feature type="domain" description="Major facilitator superfamily (MFS) profile" evidence="11">
    <location>
        <begin position="447"/>
        <end position="888"/>
    </location>
</feature>
<feature type="transmembrane region" description="Helical" evidence="10">
    <location>
        <begin position="526"/>
        <end position="547"/>
    </location>
</feature>
<evidence type="ECO:0000256" key="10">
    <source>
        <dbReference type="SAM" id="Phobius"/>
    </source>
</evidence>
<feature type="transmembrane region" description="Helical" evidence="10">
    <location>
        <begin position="844"/>
        <end position="872"/>
    </location>
</feature>
<keyword evidence="6 10" id="KW-1133">Transmembrane helix</keyword>
<dbReference type="PROSITE" id="PS00217">
    <property type="entry name" value="SUGAR_TRANSPORT_2"/>
    <property type="match status" value="1"/>
</dbReference>
<gene>
    <name evidence="12" type="ORF">BN1708_000792</name>
</gene>
<dbReference type="SUPFAM" id="SSF103473">
    <property type="entry name" value="MFS general substrate transporter"/>
    <property type="match status" value="1"/>
</dbReference>
<dbReference type="GO" id="GO:0016020">
    <property type="term" value="C:membrane"/>
    <property type="evidence" value="ECO:0007669"/>
    <property type="project" value="UniProtKB-SubCell"/>
</dbReference>
<dbReference type="PROSITE" id="PS50850">
    <property type="entry name" value="MFS"/>
    <property type="match status" value="1"/>
</dbReference>
<dbReference type="InterPro" id="IPR026822">
    <property type="entry name" value="Spp2/MOS2_G-patch"/>
</dbReference>
<comment type="similarity">
    <text evidence="4">Belongs to the major facilitator superfamily. Sugar transporter (TC 2.A.1.1) family.</text>
</comment>
<protein>
    <recommendedName>
        <fullName evidence="11">Major facilitator superfamily (MFS) profile domain-containing protein</fullName>
    </recommendedName>
</protein>
<feature type="transmembrane region" description="Helical" evidence="10">
    <location>
        <begin position="754"/>
        <end position="772"/>
    </location>
</feature>
<feature type="region of interest" description="Disordered" evidence="9">
    <location>
        <begin position="1"/>
        <end position="218"/>
    </location>
</feature>
<keyword evidence="5 10" id="KW-0812">Transmembrane</keyword>
<evidence type="ECO:0000256" key="7">
    <source>
        <dbReference type="ARBA" id="ARBA00023136"/>
    </source>
</evidence>
<dbReference type="Pfam" id="PF12656">
    <property type="entry name" value="G-patch_2"/>
    <property type="match status" value="1"/>
</dbReference>
<feature type="compositionally biased region" description="Basic and acidic residues" evidence="9">
    <location>
        <begin position="126"/>
        <end position="138"/>
    </location>
</feature>
<reference evidence="12 13" key="1">
    <citation type="submission" date="2015-05" db="EMBL/GenBank/DDBJ databases">
        <authorList>
            <person name="Wang D.B."/>
            <person name="Wang M."/>
        </authorList>
    </citation>
    <scope>NUCLEOTIDE SEQUENCE [LARGE SCALE GENOMIC DNA]</scope>
    <source>
        <strain evidence="12">VL1</strain>
    </source>
</reference>
<feature type="transmembrane region" description="Helical" evidence="10">
    <location>
        <begin position="792"/>
        <end position="809"/>
    </location>
</feature>
<dbReference type="GO" id="GO:0005634">
    <property type="term" value="C:nucleus"/>
    <property type="evidence" value="ECO:0007669"/>
    <property type="project" value="UniProtKB-SubCell"/>
</dbReference>
<evidence type="ECO:0000256" key="8">
    <source>
        <dbReference type="ARBA" id="ARBA00023242"/>
    </source>
</evidence>
<evidence type="ECO:0000313" key="13">
    <source>
        <dbReference type="Proteomes" id="UP000044602"/>
    </source>
</evidence>
<dbReference type="Proteomes" id="UP000044602">
    <property type="component" value="Unassembled WGS sequence"/>
</dbReference>
<keyword evidence="13" id="KW-1185">Reference proteome</keyword>
<dbReference type="PANTHER" id="PTHR48022:SF5">
    <property type="entry name" value="ALPHA-GLUCOSIDES PERMEASE MPH2-RELATED"/>
    <property type="match status" value="1"/>
</dbReference>
<feature type="region of interest" description="Disordered" evidence="9">
    <location>
        <begin position="248"/>
        <end position="382"/>
    </location>
</feature>
<dbReference type="PANTHER" id="PTHR48022">
    <property type="entry name" value="PLASTIDIC GLUCOSE TRANSPORTER 4"/>
    <property type="match status" value="1"/>
</dbReference>
<evidence type="ECO:0000256" key="1">
    <source>
        <dbReference type="ARBA" id="ARBA00004123"/>
    </source>
</evidence>
<evidence type="ECO:0000256" key="5">
    <source>
        <dbReference type="ARBA" id="ARBA00022692"/>
    </source>
</evidence>
<dbReference type="Pfam" id="PF00083">
    <property type="entry name" value="Sugar_tr"/>
    <property type="match status" value="1"/>
</dbReference>
<comment type="similarity">
    <text evidence="3">Belongs to the SPP2 family.</text>
</comment>
<feature type="compositionally biased region" description="Pro residues" evidence="9">
    <location>
        <begin position="29"/>
        <end position="39"/>
    </location>
</feature>